<dbReference type="SUPFAM" id="SSF50156">
    <property type="entry name" value="PDZ domain-like"/>
    <property type="match status" value="1"/>
</dbReference>
<evidence type="ECO:0000313" key="5">
    <source>
        <dbReference type="Proteomes" id="UP000229966"/>
    </source>
</evidence>
<dbReference type="Gene3D" id="2.40.10.120">
    <property type="match status" value="1"/>
</dbReference>
<keyword evidence="2" id="KW-0378">Hydrolase</keyword>
<dbReference type="SMART" id="SM00228">
    <property type="entry name" value="PDZ"/>
    <property type="match status" value="1"/>
</dbReference>
<sequence length="321" mass="34120">MEESSVVIDSVDKVAPAVVSISTTRDVRDFFGQVFQQQGGGTGFIITEDGMIVTNKHVVDDASATYTVFTADGKDYEAKILAKDPSMDLAIMKIEATGLPVVDLGDSDAMKVGQSVIAIGNALGEFKNSVTVGVISAKERQIEAFGTGITEKLEGLLQTDAAINPGNSGGPLVNIKGQVIGVNTAVAQAENIGFAIPVNSVKNTIDQMKKFGKIKRPYLGVRYIPITKEIAKLNNLKIEYGALVVQGENRAEVAVLPSSPADKAGIKENDIILEIAGQRIDENNSLAKIIAKQQVGDEVDLKIIHSGKEQTVKAILEEVAE</sequence>
<dbReference type="PANTHER" id="PTHR43343">
    <property type="entry name" value="PEPTIDASE S12"/>
    <property type="match status" value="1"/>
</dbReference>
<evidence type="ECO:0000256" key="2">
    <source>
        <dbReference type="ARBA" id="ARBA00022801"/>
    </source>
</evidence>
<dbReference type="Pfam" id="PF13180">
    <property type="entry name" value="PDZ_2"/>
    <property type="match status" value="1"/>
</dbReference>
<dbReference type="GO" id="GO:0004252">
    <property type="term" value="F:serine-type endopeptidase activity"/>
    <property type="evidence" value="ECO:0007669"/>
    <property type="project" value="InterPro"/>
</dbReference>
<dbReference type="InterPro" id="IPR051201">
    <property type="entry name" value="Chloro_Bact_Ser_Proteases"/>
</dbReference>
<gene>
    <name evidence="4" type="ORF">COS38_02490</name>
</gene>
<proteinExistence type="predicted"/>
<dbReference type="SUPFAM" id="SSF50494">
    <property type="entry name" value="Trypsin-like serine proteases"/>
    <property type="match status" value="1"/>
</dbReference>
<dbReference type="InterPro" id="IPR036034">
    <property type="entry name" value="PDZ_sf"/>
</dbReference>
<dbReference type="EMBL" id="PEUM01000071">
    <property type="protein sequence ID" value="PIV25274.1"/>
    <property type="molecule type" value="Genomic_DNA"/>
</dbReference>
<evidence type="ECO:0000256" key="1">
    <source>
        <dbReference type="ARBA" id="ARBA00022670"/>
    </source>
</evidence>
<dbReference type="InterPro" id="IPR001478">
    <property type="entry name" value="PDZ"/>
</dbReference>
<dbReference type="Pfam" id="PF13365">
    <property type="entry name" value="Trypsin_2"/>
    <property type="match status" value="1"/>
</dbReference>
<dbReference type="AlphaFoldDB" id="A0A2M7CHZ8"/>
<evidence type="ECO:0000313" key="4">
    <source>
        <dbReference type="EMBL" id="PIV25274.1"/>
    </source>
</evidence>
<feature type="domain" description="PDZ" evidence="3">
    <location>
        <begin position="238"/>
        <end position="307"/>
    </location>
</feature>
<dbReference type="PANTHER" id="PTHR43343:SF3">
    <property type="entry name" value="PROTEASE DO-LIKE 8, CHLOROPLASTIC"/>
    <property type="match status" value="1"/>
</dbReference>
<name>A0A2M7CHZ8_9BACT</name>
<comment type="caution">
    <text evidence="4">The sequence shown here is derived from an EMBL/GenBank/DDBJ whole genome shotgun (WGS) entry which is preliminary data.</text>
</comment>
<evidence type="ECO:0000259" key="3">
    <source>
        <dbReference type="SMART" id="SM00228"/>
    </source>
</evidence>
<dbReference type="Gene3D" id="2.30.42.10">
    <property type="match status" value="1"/>
</dbReference>
<dbReference type="GO" id="GO:0006508">
    <property type="term" value="P:proteolysis"/>
    <property type="evidence" value="ECO:0007669"/>
    <property type="project" value="UniProtKB-KW"/>
</dbReference>
<keyword evidence="1" id="KW-0645">Protease</keyword>
<dbReference type="Proteomes" id="UP000229966">
    <property type="component" value="Unassembled WGS sequence"/>
</dbReference>
<reference evidence="5" key="1">
    <citation type="submission" date="2017-09" db="EMBL/GenBank/DDBJ databases">
        <title>Depth-based differentiation of microbial function through sediment-hosted aquifers and enrichment of novel symbionts in the deep terrestrial subsurface.</title>
        <authorList>
            <person name="Probst A.J."/>
            <person name="Ladd B."/>
            <person name="Jarett J.K."/>
            <person name="Geller-Mcgrath D.E."/>
            <person name="Sieber C.M.K."/>
            <person name="Emerson J.B."/>
            <person name="Anantharaman K."/>
            <person name="Thomas B.C."/>
            <person name="Malmstrom R."/>
            <person name="Stieglmeier M."/>
            <person name="Klingl A."/>
            <person name="Woyke T."/>
            <person name="Ryan C.M."/>
            <person name="Banfield J.F."/>
        </authorList>
    </citation>
    <scope>NUCLEOTIDE SEQUENCE [LARGE SCALE GENOMIC DNA]</scope>
</reference>
<accession>A0A2M7CHZ8</accession>
<protein>
    <recommendedName>
        <fullName evidence="3">PDZ domain-containing protein</fullName>
    </recommendedName>
</protein>
<organism evidence="4 5">
    <name type="scientific">Candidatus Berkelbacteria bacterium CG03_land_8_20_14_0_80_40_36</name>
    <dbReference type="NCBI Taxonomy" id="1974509"/>
    <lineage>
        <taxon>Bacteria</taxon>
        <taxon>Candidatus Berkelbacteria</taxon>
    </lineage>
</organism>
<dbReference type="InterPro" id="IPR009003">
    <property type="entry name" value="Peptidase_S1_PA"/>
</dbReference>
<dbReference type="InterPro" id="IPR001940">
    <property type="entry name" value="Peptidase_S1C"/>
</dbReference>
<dbReference type="PRINTS" id="PR00834">
    <property type="entry name" value="PROTEASES2C"/>
</dbReference>